<dbReference type="Proteomes" id="UP001220324">
    <property type="component" value="Unassembled WGS sequence"/>
</dbReference>
<protein>
    <submittedName>
        <fullName evidence="1">Uncharacterized protein</fullName>
    </submittedName>
</protein>
<dbReference type="EMBL" id="JAQIZZ010000003">
    <property type="protein sequence ID" value="KAJ5547339.1"/>
    <property type="molecule type" value="Genomic_DNA"/>
</dbReference>
<evidence type="ECO:0000313" key="2">
    <source>
        <dbReference type="Proteomes" id="UP001220324"/>
    </source>
</evidence>
<organism evidence="1 2">
    <name type="scientific">Penicillium frequentans</name>
    <dbReference type="NCBI Taxonomy" id="3151616"/>
    <lineage>
        <taxon>Eukaryota</taxon>
        <taxon>Fungi</taxon>
        <taxon>Dikarya</taxon>
        <taxon>Ascomycota</taxon>
        <taxon>Pezizomycotina</taxon>
        <taxon>Eurotiomycetes</taxon>
        <taxon>Eurotiomycetidae</taxon>
        <taxon>Eurotiales</taxon>
        <taxon>Aspergillaceae</taxon>
        <taxon>Penicillium</taxon>
    </lineage>
</organism>
<dbReference type="AlphaFoldDB" id="A0AAD6D1L0"/>
<proteinExistence type="predicted"/>
<gene>
    <name evidence="1" type="ORF">N7494_004924</name>
</gene>
<comment type="caution">
    <text evidence="1">The sequence shown here is derived from an EMBL/GenBank/DDBJ whole genome shotgun (WGS) entry which is preliminary data.</text>
</comment>
<name>A0AAD6D1L0_9EURO</name>
<sequence length="189" mass="21049">MNSNGFCCPCSTEALQMMSELQSIPAVVNAEIVLDLIYRICQQGEAIVQCKFCKAFIVILPALYEQCLPLLEALCSTYNIATQPGFFDSAMLALEQPASRYICIRDKAILGTMELEEKETKLLVGTIIGQRLRRLLDLMETLKVILENSNTLLSGIATLRTTKSPDELIMNRLKALMETIDERDAIPLA</sequence>
<accession>A0AAD6D1L0</accession>
<evidence type="ECO:0000313" key="1">
    <source>
        <dbReference type="EMBL" id="KAJ5547339.1"/>
    </source>
</evidence>
<reference evidence="1 2" key="1">
    <citation type="journal article" date="2023" name="IMA Fungus">
        <title>Comparative genomic study of the Penicillium genus elucidates a diverse pangenome and 15 lateral gene transfer events.</title>
        <authorList>
            <person name="Petersen C."/>
            <person name="Sorensen T."/>
            <person name="Nielsen M.R."/>
            <person name="Sondergaard T.E."/>
            <person name="Sorensen J.L."/>
            <person name="Fitzpatrick D.A."/>
            <person name="Frisvad J.C."/>
            <person name="Nielsen K.L."/>
        </authorList>
    </citation>
    <scope>NUCLEOTIDE SEQUENCE [LARGE SCALE GENOMIC DNA]</scope>
    <source>
        <strain evidence="1 2">IBT 35679</strain>
    </source>
</reference>
<keyword evidence="2" id="KW-1185">Reference proteome</keyword>